<accession>A0A1I5N687</accession>
<evidence type="ECO:0000313" key="2">
    <source>
        <dbReference type="EMBL" id="SFP17244.1"/>
    </source>
</evidence>
<dbReference type="SUPFAM" id="SSF56219">
    <property type="entry name" value="DNase I-like"/>
    <property type="match status" value="1"/>
</dbReference>
<name>A0A1I5N687_9RHOB</name>
<dbReference type="STRING" id="441119.SAMN04488047_103116"/>
<dbReference type="GO" id="GO:0004519">
    <property type="term" value="F:endonuclease activity"/>
    <property type="evidence" value="ECO:0007669"/>
    <property type="project" value="UniProtKB-KW"/>
</dbReference>
<dbReference type="Proteomes" id="UP000199356">
    <property type="component" value="Unassembled WGS sequence"/>
</dbReference>
<organism evidence="2 3">
    <name type="scientific">Tranquillimonas alkanivorans</name>
    <dbReference type="NCBI Taxonomy" id="441119"/>
    <lineage>
        <taxon>Bacteria</taxon>
        <taxon>Pseudomonadati</taxon>
        <taxon>Pseudomonadota</taxon>
        <taxon>Alphaproteobacteria</taxon>
        <taxon>Rhodobacterales</taxon>
        <taxon>Roseobacteraceae</taxon>
        <taxon>Tranquillimonas</taxon>
    </lineage>
</organism>
<keyword evidence="2" id="KW-0255">Endonuclease</keyword>
<dbReference type="AlphaFoldDB" id="A0A1I5N687"/>
<dbReference type="RefSeq" id="WP_093418984.1">
    <property type="nucleotide sequence ID" value="NZ_FOXA01000003.1"/>
</dbReference>
<sequence>MRIATWNVEWFSALFADDGRVLDDAEPSWREGVNRADQLAAIAIVLTAMDADAVMVIEAPDTSPHRSGVRALESFARYFDLRTRRAVIGFANDTKQEIILLQDPDKLMAEHDPRGDPVQRAGAFPRFDSRFKVDLGNGAGSERVTWSKPPLELAVTTAQGTRLRMIGVHAKSKAPSGARSEAEIRRRARAARRKHVAQCLWLRGRADEHLAAGDPLILLGDLNDGPGLDAHERDLGRSGLEIVLDGDGGAPLHDPHARAAIARPDRAPTTARFFLPEEDRCLTALLDYVMVSPDLAARQGRWRIWHPLDDPGCRDTPELREALLTASDHFPVTLDIDI</sequence>
<keyword evidence="3" id="KW-1185">Reference proteome</keyword>
<evidence type="ECO:0000313" key="3">
    <source>
        <dbReference type="Proteomes" id="UP000199356"/>
    </source>
</evidence>
<protein>
    <submittedName>
        <fullName evidence="2">Endonuclease/Exonuclease/phosphatase family protein</fullName>
    </submittedName>
</protein>
<dbReference type="GO" id="GO:0004527">
    <property type="term" value="F:exonuclease activity"/>
    <property type="evidence" value="ECO:0007669"/>
    <property type="project" value="UniProtKB-KW"/>
</dbReference>
<gene>
    <name evidence="2" type="ORF">SAMN04488047_103116</name>
</gene>
<keyword evidence="2" id="KW-0540">Nuclease</keyword>
<dbReference type="InterPro" id="IPR036691">
    <property type="entry name" value="Endo/exonu/phosph_ase_sf"/>
</dbReference>
<dbReference type="InterPro" id="IPR005135">
    <property type="entry name" value="Endo/exonuclease/phosphatase"/>
</dbReference>
<evidence type="ECO:0000259" key="1">
    <source>
        <dbReference type="Pfam" id="PF03372"/>
    </source>
</evidence>
<proteinExistence type="predicted"/>
<keyword evidence="2" id="KW-0378">Hydrolase</keyword>
<dbReference type="OrthoDB" id="6199360at2"/>
<reference evidence="2 3" key="1">
    <citation type="submission" date="2016-10" db="EMBL/GenBank/DDBJ databases">
        <authorList>
            <person name="de Groot N.N."/>
        </authorList>
    </citation>
    <scope>NUCLEOTIDE SEQUENCE [LARGE SCALE GENOMIC DNA]</scope>
    <source>
        <strain evidence="2 3">DSM 19547</strain>
    </source>
</reference>
<keyword evidence="2" id="KW-0269">Exonuclease</keyword>
<dbReference type="EMBL" id="FOXA01000003">
    <property type="protein sequence ID" value="SFP17244.1"/>
    <property type="molecule type" value="Genomic_DNA"/>
</dbReference>
<feature type="domain" description="Endonuclease/exonuclease/phosphatase" evidence="1">
    <location>
        <begin position="4"/>
        <end position="329"/>
    </location>
</feature>
<dbReference type="Pfam" id="PF03372">
    <property type="entry name" value="Exo_endo_phos"/>
    <property type="match status" value="1"/>
</dbReference>
<dbReference type="Gene3D" id="3.60.10.10">
    <property type="entry name" value="Endonuclease/exonuclease/phosphatase"/>
    <property type="match status" value="1"/>
</dbReference>